<dbReference type="Proteomes" id="UP000688137">
    <property type="component" value="Unassembled WGS sequence"/>
</dbReference>
<comment type="caution">
    <text evidence="1">The sequence shown here is derived from an EMBL/GenBank/DDBJ whole genome shotgun (WGS) entry which is preliminary data.</text>
</comment>
<evidence type="ECO:0000313" key="2">
    <source>
        <dbReference type="Proteomes" id="UP000688137"/>
    </source>
</evidence>
<name>A0A8S1PKG4_PARPR</name>
<proteinExistence type="predicted"/>
<evidence type="ECO:0008006" key="3">
    <source>
        <dbReference type="Google" id="ProtNLM"/>
    </source>
</evidence>
<dbReference type="EMBL" id="CAJJDM010000124">
    <property type="protein sequence ID" value="CAD8103725.1"/>
    <property type="molecule type" value="Genomic_DNA"/>
</dbReference>
<dbReference type="AlphaFoldDB" id="A0A8S1PKG4"/>
<keyword evidence="2" id="KW-1185">Reference proteome</keyword>
<organism evidence="1 2">
    <name type="scientific">Paramecium primaurelia</name>
    <dbReference type="NCBI Taxonomy" id="5886"/>
    <lineage>
        <taxon>Eukaryota</taxon>
        <taxon>Sar</taxon>
        <taxon>Alveolata</taxon>
        <taxon>Ciliophora</taxon>
        <taxon>Intramacronucleata</taxon>
        <taxon>Oligohymenophorea</taxon>
        <taxon>Peniculida</taxon>
        <taxon>Parameciidae</taxon>
        <taxon>Paramecium</taxon>
    </lineage>
</organism>
<protein>
    <recommendedName>
        <fullName evidence="3">Pentapeptide repeat-containing protein</fullName>
    </recommendedName>
</protein>
<gene>
    <name evidence="1" type="ORF">PPRIM_AZ9-3.1.T1210194</name>
</gene>
<accession>A0A8S1PKG4</accession>
<sequence length="108" mass="12511">MIVTIIEHDINSVNFSSQIYAETRQYLIQKISHDDRMIAFSKFLVNLMIIYKHCIISGSNALNILVEMKVDLTKYNFKNIQIQNTSLFGGNFAKYNLSKSKFKNVNIN</sequence>
<reference evidence="1" key="1">
    <citation type="submission" date="2021-01" db="EMBL/GenBank/DDBJ databases">
        <authorList>
            <consortium name="Genoscope - CEA"/>
            <person name="William W."/>
        </authorList>
    </citation>
    <scope>NUCLEOTIDE SEQUENCE</scope>
</reference>
<evidence type="ECO:0000313" key="1">
    <source>
        <dbReference type="EMBL" id="CAD8103725.1"/>
    </source>
</evidence>